<feature type="region of interest" description="Disordered" evidence="1">
    <location>
        <begin position="100"/>
        <end position="123"/>
    </location>
</feature>
<dbReference type="AlphaFoldDB" id="A0AA43UCA1"/>
<gene>
    <name evidence="2" type="ORF">Q4F26_03115</name>
</gene>
<dbReference type="Proteomes" id="UP001171751">
    <property type="component" value="Unassembled WGS sequence"/>
</dbReference>
<evidence type="ECO:0000256" key="1">
    <source>
        <dbReference type="SAM" id="MobiDB-lite"/>
    </source>
</evidence>
<reference evidence="2" key="1">
    <citation type="submission" date="2023-07" db="EMBL/GenBank/DDBJ databases">
        <title>Between Cages and Wild: Unraveling the Impact of Captivity on Animal Microbiomes and Antimicrobial Resistance.</title>
        <authorList>
            <person name="Schmartz G.P."/>
            <person name="Rehner J."/>
            <person name="Schuff M.J."/>
            <person name="Becker S.L."/>
            <person name="Kravczyk M."/>
            <person name="Gurevich A."/>
            <person name="Francke R."/>
            <person name="Mueller R."/>
            <person name="Keller V."/>
            <person name="Keller A."/>
        </authorList>
    </citation>
    <scope>NUCLEOTIDE SEQUENCE</scope>
    <source>
        <strain evidence="2">S39M_St_73</strain>
    </source>
</reference>
<name>A0AA43UCA1_9LACT</name>
<dbReference type="InterPro" id="IPR024623">
    <property type="entry name" value="YtxH"/>
</dbReference>
<evidence type="ECO:0000313" key="2">
    <source>
        <dbReference type="EMBL" id="MDO5457311.1"/>
    </source>
</evidence>
<dbReference type="EMBL" id="JAUNQW010000008">
    <property type="protein sequence ID" value="MDO5457311.1"/>
    <property type="molecule type" value="Genomic_DNA"/>
</dbReference>
<evidence type="ECO:0000313" key="3">
    <source>
        <dbReference type="Proteomes" id="UP001171751"/>
    </source>
</evidence>
<accession>A0AA43UCA1</accession>
<dbReference type="Pfam" id="PF12732">
    <property type="entry name" value="YtxH"/>
    <property type="match status" value="1"/>
</dbReference>
<sequence>MRIKKFAAGLLVGALGGAVYGLLTTKNSGKENQQKLKVYTEDVKAKAEVVGHDLNQMQDTIQTMRKVAIPQAKQFQNEVDILIKSFQDEAQPRQRRISNQLDKIQKEADDFNTSLNAENVEKK</sequence>
<protein>
    <submittedName>
        <fullName evidence="2">YtxH domain-containing protein</fullName>
    </submittedName>
</protein>
<organism evidence="2 3">
    <name type="scientific">Atopococcus tabaci</name>
    <dbReference type="NCBI Taxonomy" id="269774"/>
    <lineage>
        <taxon>Bacteria</taxon>
        <taxon>Bacillati</taxon>
        <taxon>Bacillota</taxon>
        <taxon>Bacilli</taxon>
        <taxon>Lactobacillales</taxon>
        <taxon>Carnobacteriaceae</taxon>
        <taxon>Atopococcus</taxon>
    </lineage>
</organism>
<proteinExistence type="predicted"/>
<comment type="caution">
    <text evidence="2">The sequence shown here is derived from an EMBL/GenBank/DDBJ whole genome shotgun (WGS) entry which is preliminary data.</text>
</comment>
<keyword evidence="3" id="KW-1185">Reference proteome</keyword>